<dbReference type="Proteomes" id="UP000292402">
    <property type="component" value="Unassembled WGS sequence"/>
</dbReference>
<gene>
    <name evidence="3" type="ORF">AA0114_g11723</name>
    <name evidence="2" type="ORF">AA0115_g11998</name>
    <name evidence="4" type="ORF">AA0119_g11489</name>
</gene>
<dbReference type="InterPro" id="IPR057684">
    <property type="entry name" value="DUF7924"/>
</dbReference>
<sequence>MPKPDIAVGISREAFSRTYAGLLDYWQAGKAVFSDPHATQGDMRFYFFIIKAKGLVAHGNLIGAQSQAIGAGKCAIRLLESLAAQDPGLGAPRIVINYTTEGAMHELLGLSSGGGRQHLEAAHNVLGSLEDYTRSPC</sequence>
<comment type="caution">
    <text evidence="3">The sequence shown here is derived from an EMBL/GenBank/DDBJ whole genome shotgun (WGS) entry which is preliminary data.</text>
</comment>
<evidence type="ECO:0000313" key="6">
    <source>
        <dbReference type="Proteomes" id="UP000293195"/>
    </source>
</evidence>
<keyword evidence="6" id="KW-1185">Reference proteome</keyword>
<protein>
    <recommendedName>
        <fullName evidence="1">DUF7924 domain-containing protein</fullName>
    </recommendedName>
</protein>
<dbReference type="Pfam" id="PF25545">
    <property type="entry name" value="DUF7924"/>
    <property type="match status" value="1"/>
</dbReference>
<dbReference type="EMBL" id="PDXB01000064">
    <property type="protein sequence ID" value="RYN17035.1"/>
    <property type="molecule type" value="Genomic_DNA"/>
</dbReference>
<dbReference type="Proteomes" id="UP000292340">
    <property type="component" value="Unassembled WGS sequence"/>
</dbReference>
<dbReference type="EMBL" id="PDXF01000087">
    <property type="protein sequence ID" value="RYN89302.1"/>
    <property type="molecule type" value="Genomic_DNA"/>
</dbReference>
<evidence type="ECO:0000259" key="1">
    <source>
        <dbReference type="Pfam" id="PF25545"/>
    </source>
</evidence>
<evidence type="ECO:0000313" key="4">
    <source>
        <dbReference type="EMBL" id="RYN89302.1"/>
    </source>
</evidence>
<dbReference type="AlphaFoldDB" id="A0A4Q4M0P7"/>
<evidence type="ECO:0000313" key="5">
    <source>
        <dbReference type="Proteomes" id="UP000292402"/>
    </source>
</evidence>
<dbReference type="Proteomes" id="UP000293195">
    <property type="component" value="Unassembled WGS sequence"/>
</dbReference>
<name>A0A4Q4M0P7_9PLEO</name>
<accession>A0A4Q4M0P7</accession>
<dbReference type="EMBL" id="PDXA01000065">
    <property type="protein sequence ID" value="RYN35572.1"/>
    <property type="molecule type" value="Genomic_DNA"/>
</dbReference>
<feature type="domain" description="DUF7924" evidence="1">
    <location>
        <begin position="2"/>
        <end position="83"/>
    </location>
</feature>
<proteinExistence type="predicted"/>
<reference evidence="5 6" key="2">
    <citation type="journal article" date="2019" name="bioRxiv">
        <title>Genomics, evolutionary history and diagnostics of the Alternaria alternata species group including apple and Asian pear pathotypes.</title>
        <authorList>
            <person name="Armitage A.D."/>
            <person name="Cockerton H.M."/>
            <person name="Sreenivasaprasad S."/>
            <person name="Woodhall J.W."/>
            <person name="Lane C.R."/>
            <person name="Harrison R.J."/>
            <person name="Clarkson J.P."/>
        </authorList>
    </citation>
    <scope>NUCLEOTIDE SEQUENCE [LARGE SCALE GENOMIC DNA]</scope>
    <source>
        <strain evidence="5">FERA 1082</strain>
        <strain evidence="2">FERA 1164</strain>
        <strain evidence="6">FERA 635</strain>
    </source>
</reference>
<reference evidence="2" key="1">
    <citation type="submission" date="2017-10" db="EMBL/GenBank/DDBJ databases">
        <authorList>
            <person name="Armitage A.D."/>
            <person name="Barbara D.J."/>
            <person name="Woodhall J.W."/>
            <person name="Sreenivasaprasad S."/>
            <person name="Lane C.R."/>
            <person name="Clarkson J.P."/>
            <person name="Harrison R.J."/>
        </authorList>
    </citation>
    <scope>NUCLEOTIDE SEQUENCE</scope>
    <source>
        <strain evidence="2">FERA 1164</strain>
        <strain evidence="4">FERA 635</strain>
    </source>
</reference>
<organism evidence="3 5">
    <name type="scientific">Alternaria tenuissima</name>
    <dbReference type="NCBI Taxonomy" id="119927"/>
    <lineage>
        <taxon>Eukaryota</taxon>
        <taxon>Fungi</taxon>
        <taxon>Dikarya</taxon>
        <taxon>Ascomycota</taxon>
        <taxon>Pezizomycotina</taxon>
        <taxon>Dothideomycetes</taxon>
        <taxon>Pleosporomycetidae</taxon>
        <taxon>Pleosporales</taxon>
        <taxon>Pleosporineae</taxon>
        <taxon>Pleosporaceae</taxon>
        <taxon>Alternaria</taxon>
        <taxon>Alternaria sect. Alternaria</taxon>
        <taxon>Alternaria alternata complex</taxon>
    </lineage>
</organism>
<evidence type="ECO:0000313" key="3">
    <source>
        <dbReference type="EMBL" id="RYN35572.1"/>
    </source>
</evidence>
<dbReference type="OrthoDB" id="5372703at2759"/>
<evidence type="ECO:0000313" key="2">
    <source>
        <dbReference type="EMBL" id="RYN17035.1"/>
    </source>
</evidence>
<reference evidence="3" key="3">
    <citation type="journal article" date="2019" name="J. ISSAAS">
        <title>Genomics, evolutionary history and diagnostics of the Alternaria alternata species group including apple and Asian pear pathotypes.</title>
        <authorList>
            <person name="Armitage A.D."/>
            <person name="Cockerton H.M."/>
            <person name="Sreenivasaprasad S."/>
            <person name="Woodhall J."/>
            <person name="Lane C."/>
            <person name="Harrison R.J."/>
            <person name="Clarkson J.P."/>
        </authorList>
    </citation>
    <scope>NUCLEOTIDE SEQUENCE</scope>
    <source>
        <strain evidence="3">FERA 1082</strain>
    </source>
</reference>